<dbReference type="Pfam" id="PF22933">
    <property type="entry name" value="ComC_SSD"/>
    <property type="match status" value="1"/>
</dbReference>
<feature type="chain" id="PRO_5003313854" description="ComC supersandwich domain-containing protein" evidence="3">
    <location>
        <begin position="31"/>
        <end position="1154"/>
    </location>
</feature>
<dbReference type="Gene3D" id="3.80.10.10">
    <property type="entry name" value="Ribonuclease Inhibitor"/>
    <property type="match status" value="1"/>
</dbReference>
<dbReference type="InterPro" id="IPR001611">
    <property type="entry name" value="Leu-rich_rpt"/>
</dbReference>
<feature type="region of interest" description="Disordered" evidence="1">
    <location>
        <begin position="779"/>
        <end position="814"/>
    </location>
</feature>
<reference evidence="6" key="1">
    <citation type="journal article" date="2011" name="Genome Res.">
        <title>Phylogeny-wide analysis of social amoeba genomes highlights ancient origins for complex intercellular communication.</title>
        <authorList>
            <person name="Heidel A.J."/>
            <person name="Lawal H.M."/>
            <person name="Felder M."/>
            <person name="Schilde C."/>
            <person name="Helps N.R."/>
            <person name="Tunggal B."/>
            <person name="Rivero F."/>
            <person name="John U."/>
            <person name="Schleicher M."/>
            <person name="Eichinger L."/>
            <person name="Platzer M."/>
            <person name="Noegel A.A."/>
            <person name="Schaap P."/>
            <person name="Gloeckner G."/>
        </authorList>
    </citation>
    <scope>NUCLEOTIDE SEQUENCE [LARGE SCALE GENOMIC DNA]</scope>
    <source>
        <strain evidence="6">SH3</strain>
    </source>
</reference>
<dbReference type="PROSITE" id="PS51450">
    <property type="entry name" value="LRR"/>
    <property type="match status" value="1"/>
</dbReference>
<gene>
    <name evidence="5" type="ORF">DFA_09619</name>
</gene>
<protein>
    <recommendedName>
        <fullName evidence="4">ComC supersandwich domain-containing protein</fullName>
    </recommendedName>
</protein>
<dbReference type="SUPFAM" id="SSF52058">
    <property type="entry name" value="L domain-like"/>
    <property type="match status" value="1"/>
</dbReference>
<proteinExistence type="predicted"/>
<evidence type="ECO:0000256" key="2">
    <source>
        <dbReference type="SAM" id="Phobius"/>
    </source>
</evidence>
<name>F4Q848_CACFS</name>
<dbReference type="InterPro" id="IPR054484">
    <property type="entry name" value="ComC_SSD"/>
</dbReference>
<evidence type="ECO:0000313" key="5">
    <source>
        <dbReference type="EMBL" id="EGG15948.1"/>
    </source>
</evidence>
<feature type="transmembrane region" description="Helical" evidence="2">
    <location>
        <begin position="1107"/>
        <end position="1131"/>
    </location>
</feature>
<dbReference type="KEGG" id="dfa:DFA_09619"/>
<dbReference type="Proteomes" id="UP000007797">
    <property type="component" value="Unassembled WGS sequence"/>
</dbReference>
<evidence type="ECO:0000256" key="1">
    <source>
        <dbReference type="SAM" id="MobiDB-lite"/>
    </source>
</evidence>
<feature type="compositionally biased region" description="Low complexity" evidence="1">
    <location>
        <begin position="782"/>
        <end position="808"/>
    </location>
</feature>
<keyword evidence="2" id="KW-0812">Transmembrane</keyword>
<organism evidence="5 6">
    <name type="scientific">Cavenderia fasciculata</name>
    <name type="common">Slime mold</name>
    <name type="synonym">Dictyostelium fasciculatum</name>
    <dbReference type="NCBI Taxonomy" id="261658"/>
    <lineage>
        <taxon>Eukaryota</taxon>
        <taxon>Amoebozoa</taxon>
        <taxon>Evosea</taxon>
        <taxon>Eumycetozoa</taxon>
        <taxon>Dictyostelia</taxon>
        <taxon>Acytosteliales</taxon>
        <taxon>Cavenderiaceae</taxon>
        <taxon>Cavenderia</taxon>
    </lineage>
</organism>
<dbReference type="AlphaFoldDB" id="F4Q848"/>
<evidence type="ECO:0000256" key="3">
    <source>
        <dbReference type="SAM" id="SignalP"/>
    </source>
</evidence>
<dbReference type="GeneID" id="14867937"/>
<evidence type="ECO:0000259" key="4">
    <source>
        <dbReference type="Pfam" id="PF22933"/>
    </source>
</evidence>
<dbReference type="InterPro" id="IPR032675">
    <property type="entry name" value="LRR_dom_sf"/>
</dbReference>
<dbReference type="InterPro" id="IPR053331">
    <property type="entry name" value="EGF-like_comC"/>
</dbReference>
<dbReference type="PANTHER" id="PTHR24032:SF16">
    <property type="entry name" value="EGF-LIKE DOMAIN-CONTAINING PROTEIN"/>
    <property type="match status" value="1"/>
</dbReference>
<keyword evidence="2" id="KW-1133">Transmembrane helix</keyword>
<dbReference type="OrthoDB" id="10027416at2759"/>
<dbReference type="RefSeq" id="XP_004352273.1">
    <property type="nucleotide sequence ID" value="XM_004352221.1"/>
</dbReference>
<feature type="domain" description="ComC supersandwich" evidence="4">
    <location>
        <begin position="853"/>
        <end position="1090"/>
    </location>
</feature>
<keyword evidence="6" id="KW-1185">Reference proteome</keyword>
<keyword evidence="2" id="KW-0472">Membrane</keyword>
<sequence length="1154" mass="127037">MNNLFLTTRGVVFLLLFIILSFHTCKIVSSQPLLPQLERMLIQYGVAAAPQDQTLCQATTYFLCNDNDGDGVSHITHVLFTNNINYASVGEPDPNMRSLYLPQLIVLQISLNSLMVANISMNIFELIKDLNTLTTLSFYSDPTIAIVPPNFTFPLLGTITLENCPNLSNLPPTFLNNSQSLFLMFIFTPIRSMTIDHTYYLPALSSFSIDLDGRDGSHFINITSHSFPKLTIAHCGGKVENNPGQCNLNIGYPEKILYLTVTGPLSSVSPYPITSLAYPILERIVLRYMGLSSFPLVGTYPPKLQHLNLGYNNLGSISSIPSSLTLLILEGNQFISIDSTLISGHPGLDLLNMAYNPDFTGPITDIYCAHILNVVGTSVSSLPDCYWCYKNVSGGYYIVTSLPEPVNFFCDRINIVTNNGQYVLTGQNIGWGSSKSNYTLTKVVPNKVLNATFINPPLIPTNVTLEMSSYIGAPKTQITLFEGGITIGKLYLQSSNTSLQANLSIYVTINPNLVHTVQFDNQNCSNLYDVVVKRFECKITGIQTGVHIVTVSNDYYTRSKNFEFDAPYPKIYSISPLPAQVGTFVQIQGYYGPLLGMAVSFYKDNGQTSVPSCNQNLLLRPSPSIISCYLMTALTNETVDVVVADTDGTYSGSFLVSLEYICQQSTDNCHGNGQCNTTGQCVCNSNGYYNDCSKPYPIISSGSYDVNNTKLVSLYGDFGPYGQSNLSIKINNTLDCTVNLKSQTLITCDLEKTPNYGLSSVQLQLDSLDANVKNILYLRRPSNGGNNGTTTTASSTTTTTTSTSGGTTPDTPQQQCEKQTSHCYGHGICNVNGICQCDKDYNQADNCFTKFINTTITPNTTSPTVSFDIDGIDFQFEVVSIQELDFDSNIVKELFISNYTWIVNASTNNITTIVDYQLNTTLSSIPLTNSSTDINSILFQSVKVLSTISFSTQSRDIQFGDQQLHINANSIKLSVNVTNWQYSSNLATLRVVFRTIIINNQTVEYDCNEKEIDPLSYDSLSSLQYLRVIKDDIQFNGRFIDVALSDGRPTYSQTQLISLTQSTSNEDESIALIGINLPQCQSCVLDPDFSPLLIEKQSECDSKSNTWRIIVGVVVGGVGAIAIATASLVYYKKIQLSKTTNKQMKMKLEKFSTS</sequence>
<keyword evidence="3" id="KW-0732">Signal</keyword>
<evidence type="ECO:0000313" key="6">
    <source>
        <dbReference type="Proteomes" id="UP000007797"/>
    </source>
</evidence>
<feature type="signal peptide" evidence="3">
    <location>
        <begin position="1"/>
        <end position="30"/>
    </location>
</feature>
<dbReference type="PANTHER" id="PTHR24032">
    <property type="entry name" value="EGF-LIKE DOMAIN-CONTAINING PROTEIN-RELATED-RELATED"/>
    <property type="match status" value="1"/>
</dbReference>
<dbReference type="EMBL" id="GL883025">
    <property type="protein sequence ID" value="EGG15948.1"/>
    <property type="molecule type" value="Genomic_DNA"/>
</dbReference>
<accession>F4Q848</accession>